<dbReference type="NCBIfam" id="TIGR01786">
    <property type="entry name" value="TonB-hemlactrns"/>
    <property type="match status" value="1"/>
</dbReference>
<feature type="region of interest" description="Disordered" evidence="14">
    <location>
        <begin position="304"/>
        <end position="331"/>
    </location>
</feature>
<feature type="short sequence motif" description="TonB C-terminal box" evidence="12">
    <location>
        <begin position="699"/>
        <end position="716"/>
    </location>
</feature>
<evidence type="ECO:0000256" key="5">
    <source>
        <dbReference type="ARBA" id="ARBA00022692"/>
    </source>
</evidence>
<dbReference type="PANTHER" id="PTHR30069:SF29">
    <property type="entry name" value="HEMOGLOBIN AND HEMOGLOBIN-HAPTOGLOBIN-BINDING PROTEIN 1-RELATED"/>
    <property type="match status" value="1"/>
</dbReference>
<organism evidence="18 19">
    <name type="scientific">Vibrio qinghaiensis</name>
    <dbReference type="NCBI Taxonomy" id="2025808"/>
    <lineage>
        <taxon>Bacteria</taxon>
        <taxon>Pseudomonadati</taxon>
        <taxon>Pseudomonadota</taxon>
        <taxon>Gammaproteobacteria</taxon>
        <taxon>Vibrionales</taxon>
        <taxon>Vibrionaceae</taxon>
        <taxon>Vibrio</taxon>
    </lineage>
</organism>
<evidence type="ECO:0000256" key="14">
    <source>
        <dbReference type="SAM" id="MobiDB-lite"/>
    </source>
</evidence>
<dbReference type="EMBL" id="CP022741">
    <property type="protein sequence ID" value="ASU22358.1"/>
    <property type="molecule type" value="Genomic_DNA"/>
</dbReference>
<feature type="chain" id="PRO_5012623685" evidence="15">
    <location>
        <begin position="22"/>
        <end position="716"/>
    </location>
</feature>
<feature type="domain" description="TonB-dependent receptor-like beta-barrel" evidence="16">
    <location>
        <begin position="228"/>
        <end position="680"/>
    </location>
</feature>
<evidence type="ECO:0000256" key="15">
    <source>
        <dbReference type="SAM" id="SignalP"/>
    </source>
</evidence>
<dbReference type="InterPro" id="IPR010949">
    <property type="entry name" value="TonB_Hb/transfer/lactofer_rcpt"/>
</dbReference>
<evidence type="ECO:0000256" key="10">
    <source>
        <dbReference type="ARBA" id="ARBA00023237"/>
    </source>
</evidence>
<proteinExistence type="inferred from homology"/>
<evidence type="ECO:0000256" key="11">
    <source>
        <dbReference type="PROSITE-ProRule" id="PRU01360"/>
    </source>
</evidence>
<evidence type="ECO:0000259" key="16">
    <source>
        <dbReference type="Pfam" id="PF00593"/>
    </source>
</evidence>
<keyword evidence="8 11" id="KW-0472">Membrane</keyword>
<dbReference type="Gene3D" id="2.40.170.20">
    <property type="entry name" value="TonB-dependent receptor, beta-barrel domain"/>
    <property type="match status" value="1"/>
</dbReference>
<keyword evidence="7 13" id="KW-0798">TonB box</keyword>
<dbReference type="AlphaFoldDB" id="A0A223MXQ9"/>
<feature type="domain" description="TonB-dependent receptor plug" evidence="17">
    <location>
        <begin position="41"/>
        <end position="152"/>
    </location>
</feature>
<keyword evidence="9 18" id="KW-0675">Receptor</keyword>
<dbReference type="KEGG" id="vqi:CCZ37_07040"/>
<keyword evidence="19" id="KW-1185">Reference proteome</keyword>
<dbReference type="InterPro" id="IPR012910">
    <property type="entry name" value="Plug_dom"/>
</dbReference>
<evidence type="ECO:0000256" key="8">
    <source>
        <dbReference type="ARBA" id="ARBA00023136"/>
    </source>
</evidence>
<keyword evidence="10 11" id="KW-0998">Cell outer membrane</keyword>
<dbReference type="InterPro" id="IPR039426">
    <property type="entry name" value="TonB-dep_rcpt-like"/>
</dbReference>
<evidence type="ECO:0000256" key="13">
    <source>
        <dbReference type="RuleBase" id="RU003357"/>
    </source>
</evidence>
<evidence type="ECO:0000256" key="3">
    <source>
        <dbReference type="ARBA" id="ARBA00022448"/>
    </source>
</evidence>
<dbReference type="InterPro" id="IPR010917">
    <property type="entry name" value="TonB_rcpt_CS"/>
</dbReference>
<dbReference type="SUPFAM" id="SSF56935">
    <property type="entry name" value="Porins"/>
    <property type="match status" value="1"/>
</dbReference>
<dbReference type="Pfam" id="PF07715">
    <property type="entry name" value="Plug"/>
    <property type="match status" value="1"/>
</dbReference>
<dbReference type="Proteomes" id="UP000215148">
    <property type="component" value="Chromosome 1"/>
</dbReference>
<evidence type="ECO:0000256" key="12">
    <source>
        <dbReference type="PROSITE-ProRule" id="PRU10144"/>
    </source>
</evidence>
<evidence type="ECO:0000313" key="19">
    <source>
        <dbReference type="Proteomes" id="UP000215148"/>
    </source>
</evidence>
<reference evidence="18 19" key="1">
    <citation type="submission" date="2017-08" db="EMBL/GenBank/DDBJ databases">
        <title>The Vibrio qinghaiensis sp.-Q67 is a luminous bacteria isolated firstly from Qinghai lake, Qinghai province, China, which has been proved to be very sensitive to detect environmental and food pollutants. Therefore, complete genome analysis of V. qinghaiensis sp.-Q67 highlights the potential application of this strain on detection of hazards in the contaminated environments.</title>
        <authorList>
            <person name="Gong L."/>
        </authorList>
    </citation>
    <scope>NUCLEOTIDE SEQUENCE [LARGE SCALE GENOMIC DNA]</scope>
    <source>
        <strain evidence="18 19">Q67</strain>
    </source>
</reference>
<evidence type="ECO:0000256" key="1">
    <source>
        <dbReference type="ARBA" id="ARBA00004571"/>
    </source>
</evidence>
<dbReference type="InterPro" id="IPR036942">
    <property type="entry name" value="Beta-barrel_TonB_sf"/>
</dbReference>
<dbReference type="GO" id="GO:0009279">
    <property type="term" value="C:cell outer membrane"/>
    <property type="evidence" value="ECO:0007669"/>
    <property type="project" value="UniProtKB-SubCell"/>
</dbReference>
<accession>A0A223MXQ9</accession>
<keyword evidence="4 11" id="KW-1134">Transmembrane beta strand</keyword>
<keyword evidence="5 11" id="KW-0812">Transmembrane</keyword>
<dbReference type="GO" id="GO:0015232">
    <property type="term" value="F:heme transmembrane transporter activity"/>
    <property type="evidence" value="ECO:0007669"/>
    <property type="project" value="InterPro"/>
</dbReference>
<dbReference type="InterPro" id="IPR037066">
    <property type="entry name" value="Plug_dom_sf"/>
</dbReference>
<dbReference type="PROSITE" id="PS52016">
    <property type="entry name" value="TONB_DEPENDENT_REC_3"/>
    <property type="match status" value="1"/>
</dbReference>
<comment type="similarity">
    <text evidence="2">Belongs to the TonB-dependent receptor family. Hemoglobin/haptoglobin binding protein subfamily.</text>
</comment>
<evidence type="ECO:0000256" key="6">
    <source>
        <dbReference type="ARBA" id="ARBA00022729"/>
    </source>
</evidence>
<dbReference type="PANTHER" id="PTHR30069">
    <property type="entry name" value="TONB-DEPENDENT OUTER MEMBRANE RECEPTOR"/>
    <property type="match status" value="1"/>
</dbReference>
<dbReference type="GO" id="GO:0044718">
    <property type="term" value="P:siderophore transmembrane transport"/>
    <property type="evidence" value="ECO:0007669"/>
    <property type="project" value="TreeGrafter"/>
</dbReference>
<evidence type="ECO:0000256" key="7">
    <source>
        <dbReference type="ARBA" id="ARBA00023077"/>
    </source>
</evidence>
<dbReference type="PROSITE" id="PS01156">
    <property type="entry name" value="TONB_DEPENDENT_REC_2"/>
    <property type="match status" value="1"/>
</dbReference>
<evidence type="ECO:0000256" key="4">
    <source>
        <dbReference type="ARBA" id="ARBA00022452"/>
    </source>
</evidence>
<dbReference type="RefSeq" id="WP_094500130.1">
    <property type="nucleotide sequence ID" value="NZ_CAWNHI010000001.1"/>
</dbReference>
<evidence type="ECO:0000259" key="17">
    <source>
        <dbReference type="Pfam" id="PF07715"/>
    </source>
</evidence>
<keyword evidence="6 15" id="KW-0732">Signal</keyword>
<dbReference type="GO" id="GO:0015344">
    <property type="term" value="F:siderophore uptake transmembrane transporter activity"/>
    <property type="evidence" value="ECO:0007669"/>
    <property type="project" value="TreeGrafter"/>
</dbReference>
<feature type="signal peptide" evidence="15">
    <location>
        <begin position="1"/>
        <end position="21"/>
    </location>
</feature>
<dbReference type="Pfam" id="PF00593">
    <property type="entry name" value="TonB_dep_Rec_b-barrel"/>
    <property type="match status" value="1"/>
</dbReference>
<protein>
    <submittedName>
        <fullName evidence="18">TonB-dependent receptor</fullName>
    </submittedName>
</protein>
<dbReference type="CDD" id="cd01347">
    <property type="entry name" value="ligand_gated_channel"/>
    <property type="match status" value="1"/>
</dbReference>
<comment type="subcellular location">
    <subcellularLocation>
        <location evidence="1 11">Cell outer membrane</location>
        <topology evidence="1 11">Multi-pass membrane protein</topology>
    </subcellularLocation>
</comment>
<evidence type="ECO:0000313" key="18">
    <source>
        <dbReference type="EMBL" id="ASU22358.1"/>
    </source>
</evidence>
<evidence type="ECO:0000256" key="2">
    <source>
        <dbReference type="ARBA" id="ARBA00008143"/>
    </source>
</evidence>
<dbReference type="NCBIfam" id="TIGR01785">
    <property type="entry name" value="TonB-hemin"/>
    <property type="match status" value="1"/>
</dbReference>
<evidence type="ECO:0000256" key="9">
    <source>
        <dbReference type="ARBA" id="ARBA00023170"/>
    </source>
</evidence>
<gene>
    <name evidence="18" type="ORF">CCZ37_07040</name>
</gene>
<keyword evidence="3 11" id="KW-0813">Transport</keyword>
<dbReference type="InterPro" id="IPR011276">
    <property type="entry name" value="TonB_haem/Hb_rcpt"/>
</dbReference>
<dbReference type="Gene3D" id="2.170.130.10">
    <property type="entry name" value="TonB-dependent receptor, plug domain"/>
    <property type="match status" value="1"/>
</dbReference>
<name>A0A223MXQ9_9VIBR</name>
<sequence>MYTKTLLSASILLALSPAALAEEVSRFDEVVVSATRTSQTIENTAASVAVVSSKDIEANMAKDVAAIFEYTPGVSTNSSSRQGVQTINIRGVEGNRIKIMVDGVTQGQAFDGGPYSFVNSSAISIDPDMVKSVEVIKGAASSLHGSDAIGGVVAFDTKDPRDFLKGDATTGGQAKLSYSSEDKSFSEHIAIANKSGNLETLVAYTRRDGQEQQNFADRKENYSIESQDSAKNDLLLKLQYQLSDAHRLEFFGEALHNKTDSDIAHSSYKNYHGQDTTKQYRLGIKHIWLADSAIADTITSRASWQSKEDNGLTHRFQPASSGRPPYTPANADNQQTKDYFYNEDKIELETQLDKLVTLGQTEHNFIYGLSFASSDISNTNTELNSDPATPNQVLVYTPDATDQKIGLFVQDEITLLSGNLIVTPGLRYDSFSTDPGGSTTEPLVKFDDSALTGRLGALYRINNQHSVFAQVSQGFRAPNFTELYYTYDNIAHNYVNDPNPYLKSETSLAYELGYRHNSNASATEISAFYSDYDDFIEQVITKKENKIEHRSYVNLSEATIKGIELSNQLKLDQLIGAPNGMSTRLAASYSKGEDGNGRPLNSVNPWNVVAALNYDDDSTTWGTSLKLNYTAAKSAGNINRDKLNGGKENQVELPSATIVDITAYFKPMQDVTITAGIFNLTDKEYYRWSDIRGKTSLDNDYSQAERNYAITAKYEF</sequence>
<dbReference type="InterPro" id="IPR000531">
    <property type="entry name" value="Beta-barrel_TonB"/>
</dbReference>